<protein>
    <submittedName>
        <fullName evidence="3">Uncharacterized protein LOC106166358</fullName>
    </submittedName>
</protein>
<evidence type="ECO:0000256" key="1">
    <source>
        <dbReference type="SAM" id="SignalP"/>
    </source>
</evidence>
<reference evidence="3" key="1">
    <citation type="submission" date="2025-08" db="UniProtKB">
        <authorList>
            <consortium name="RefSeq"/>
        </authorList>
    </citation>
    <scope>IDENTIFICATION</scope>
    <source>
        <tissue evidence="3">Gonads</tissue>
    </source>
</reference>
<dbReference type="InParanoid" id="A0A1S3IQ54"/>
<sequence length="200" mass="22637">MSDIPCAVFLVFCVVSCQSFPKGEVKHCNPRGMQNLEPEKLTGIWYGYLWRRHPMVLDDRVLTEYAPYVTAAENGTLSILIEALPKDGQACIVIDELSSLQPTGQSGVYAFGPPESNNHFKIIDTDYINYSVVLVCYGEKRQGWCQKDAIQIWSRRVGLDPIYVYSGMKTIAQRLCKTFEGFRFSVHKLACNLRGQVTKK</sequence>
<dbReference type="GO" id="GO:0008289">
    <property type="term" value="F:lipid binding"/>
    <property type="evidence" value="ECO:0007669"/>
    <property type="project" value="UniProtKB-KW"/>
</dbReference>
<dbReference type="Proteomes" id="UP000085678">
    <property type="component" value="Unplaced"/>
</dbReference>
<organism evidence="2 3">
    <name type="scientific">Lingula anatina</name>
    <name type="common">Brachiopod</name>
    <name type="synonym">Lingula unguis</name>
    <dbReference type="NCBI Taxonomy" id="7574"/>
    <lineage>
        <taxon>Eukaryota</taxon>
        <taxon>Metazoa</taxon>
        <taxon>Spiralia</taxon>
        <taxon>Lophotrochozoa</taxon>
        <taxon>Brachiopoda</taxon>
        <taxon>Linguliformea</taxon>
        <taxon>Lingulata</taxon>
        <taxon>Lingulida</taxon>
        <taxon>Linguloidea</taxon>
        <taxon>Lingulidae</taxon>
        <taxon>Lingula</taxon>
    </lineage>
</organism>
<keyword evidence="1" id="KW-0732">Signal</keyword>
<dbReference type="SUPFAM" id="SSF50814">
    <property type="entry name" value="Lipocalins"/>
    <property type="match status" value="1"/>
</dbReference>
<evidence type="ECO:0000313" key="3">
    <source>
        <dbReference type="RefSeq" id="XP_013400347.1"/>
    </source>
</evidence>
<feature type="signal peptide" evidence="1">
    <location>
        <begin position="1"/>
        <end position="19"/>
    </location>
</feature>
<dbReference type="AlphaFoldDB" id="A0A1S3IQ54"/>
<keyword evidence="2" id="KW-1185">Reference proteome</keyword>
<evidence type="ECO:0000313" key="2">
    <source>
        <dbReference type="Proteomes" id="UP000085678"/>
    </source>
</evidence>
<gene>
    <name evidence="3" type="primary">LOC106166358</name>
</gene>
<dbReference type="RefSeq" id="XP_013400347.1">
    <property type="nucleotide sequence ID" value="XM_013544893.1"/>
</dbReference>
<dbReference type="Gene3D" id="2.40.128.20">
    <property type="match status" value="1"/>
</dbReference>
<feature type="chain" id="PRO_5010320828" evidence="1">
    <location>
        <begin position="20"/>
        <end position="200"/>
    </location>
</feature>
<dbReference type="GeneID" id="106166358"/>
<proteinExistence type="predicted"/>
<name>A0A1S3IQ54_LINAN</name>
<accession>A0A1S3IQ54</accession>
<dbReference type="KEGG" id="lak:106166358"/>
<dbReference type="InterPro" id="IPR012674">
    <property type="entry name" value="Calycin"/>
</dbReference>